<dbReference type="Pfam" id="PF11161">
    <property type="entry name" value="DUF2944"/>
    <property type="match status" value="1"/>
</dbReference>
<keyword evidence="2" id="KW-1185">Reference proteome</keyword>
<dbReference type="AlphaFoldDB" id="A0A0K6HVT7"/>
<reference evidence="2" key="1">
    <citation type="submission" date="2015-08" db="EMBL/GenBank/DDBJ databases">
        <authorList>
            <person name="Varghese N."/>
        </authorList>
    </citation>
    <scope>NUCLEOTIDE SEQUENCE [LARGE SCALE GENOMIC DNA]</scope>
    <source>
        <strain evidence="2">DSM 18181</strain>
    </source>
</reference>
<organism evidence="1 2">
    <name type="scientific">Thiomonas bhubaneswarensis</name>
    <dbReference type="NCBI Taxonomy" id="339866"/>
    <lineage>
        <taxon>Bacteria</taxon>
        <taxon>Pseudomonadati</taxon>
        <taxon>Pseudomonadota</taxon>
        <taxon>Betaproteobacteria</taxon>
        <taxon>Burkholderiales</taxon>
        <taxon>Thiomonas</taxon>
    </lineage>
</organism>
<dbReference type="RefSeq" id="WP_055449787.1">
    <property type="nucleotide sequence ID" value="NZ_CYHF01000002.1"/>
</dbReference>
<gene>
    <name evidence="1" type="ORF">Ga0061069_102350</name>
</gene>
<evidence type="ECO:0000313" key="2">
    <source>
        <dbReference type="Proteomes" id="UP000183649"/>
    </source>
</evidence>
<evidence type="ECO:0000313" key="1">
    <source>
        <dbReference type="EMBL" id="CUA95132.1"/>
    </source>
</evidence>
<proteinExistence type="predicted"/>
<sequence>MDAAVLQAMARWPQVPRCTGWLALDQRGQWWMRHQQGPAIWPRDAQGRLDKTDAGPVLHEGLAAFIGRNYTCDVQGSWYFQNGPQRVDVSLETAPWIVRLHHDPVQGSSWHTHTGLPCTPQELWLDAQGRVWLRTELGPALLHSNDMPLFATLLDAQDDRMLCAGNAALPLGTFSQEPEAILGFRRDPGV</sequence>
<dbReference type="STRING" id="339866.GCA_001418255_00874"/>
<dbReference type="InterPro" id="IPR021332">
    <property type="entry name" value="DUF2944"/>
</dbReference>
<accession>A0A0K6HVT7</accession>
<name>A0A0K6HVT7_9BURK</name>
<protein>
    <recommendedName>
        <fullName evidence="3">DUF2946 family protein</fullName>
    </recommendedName>
</protein>
<dbReference type="Proteomes" id="UP000183649">
    <property type="component" value="Unassembled WGS sequence"/>
</dbReference>
<dbReference type="EMBL" id="CYHF01000002">
    <property type="protein sequence ID" value="CUA95132.1"/>
    <property type="molecule type" value="Genomic_DNA"/>
</dbReference>
<evidence type="ECO:0008006" key="3">
    <source>
        <dbReference type="Google" id="ProtNLM"/>
    </source>
</evidence>
<dbReference type="OrthoDB" id="7057642at2"/>